<protein>
    <recommendedName>
        <fullName evidence="1">Peptidase S11 D-Ala-D-Ala carboxypeptidase A C-terminal domain-containing protein</fullName>
    </recommendedName>
</protein>
<accession>X0XA25</accession>
<comment type="caution">
    <text evidence="2">The sequence shown here is derived from an EMBL/GenBank/DDBJ whole genome shotgun (WGS) entry which is preliminary data.</text>
</comment>
<dbReference type="InterPro" id="IPR015956">
    <property type="entry name" value="Peniciliin-bd_prot_C_sf"/>
</dbReference>
<dbReference type="InterPro" id="IPR037167">
    <property type="entry name" value="Peptidase_S11_C_sf"/>
</dbReference>
<name>X0XA25_9ZZZZ</name>
<gene>
    <name evidence="2" type="ORF">S01H1_69466</name>
</gene>
<evidence type="ECO:0000259" key="1">
    <source>
        <dbReference type="SMART" id="SM00936"/>
    </source>
</evidence>
<feature type="non-terminal residue" evidence="2">
    <location>
        <position position="1"/>
    </location>
</feature>
<proteinExistence type="predicted"/>
<organism evidence="2">
    <name type="scientific">marine sediment metagenome</name>
    <dbReference type="NCBI Taxonomy" id="412755"/>
    <lineage>
        <taxon>unclassified sequences</taxon>
        <taxon>metagenomes</taxon>
        <taxon>ecological metagenomes</taxon>
    </lineage>
</organism>
<dbReference type="SUPFAM" id="SSF69189">
    <property type="entry name" value="Penicillin-binding protein associated domain"/>
    <property type="match status" value="1"/>
</dbReference>
<dbReference type="AlphaFoldDB" id="X0XA25"/>
<dbReference type="EMBL" id="BARS01046126">
    <property type="protein sequence ID" value="GAG40029.1"/>
    <property type="molecule type" value="Genomic_DNA"/>
</dbReference>
<dbReference type="InterPro" id="IPR012907">
    <property type="entry name" value="Peptidase_S11_C"/>
</dbReference>
<dbReference type="GO" id="GO:0006508">
    <property type="term" value="P:proteolysis"/>
    <property type="evidence" value="ECO:0007669"/>
    <property type="project" value="InterPro"/>
</dbReference>
<dbReference type="Gene3D" id="2.60.410.10">
    <property type="entry name" value="D-Ala-D-Ala carboxypeptidase, C-terminal domain"/>
    <property type="match status" value="1"/>
</dbReference>
<evidence type="ECO:0000313" key="2">
    <source>
        <dbReference type="EMBL" id="GAG40029.1"/>
    </source>
</evidence>
<dbReference type="GO" id="GO:0009002">
    <property type="term" value="F:serine-type D-Ala-D-Ala carboxypeptidase activity"/>
    <property type="evidence" value="ECO:0007669"/>
    <property type="project" value="InterPro"/>
</dbReference>
<dbReference type="SMART" id="SM00936">
    <property type="entry name" value="PBP5_C"/>
    <property type="match status" value="1"/>
</dbReference>
<reference evidence="2" key="1">
    <citation type="journal article" date="2014" name="Front. Microbiol.">
        <title>High frequency of phylogenetically diverse reductive dehalogenase-homologous genes in deep subseafloor sedimentary metagenomes.</title>
        <authorList>
            <person name="Kawai M."/>
            <person name="Futagami T."/>
            <person name="Toyoda A."/>
            <person name="Takaki Y."/>
            <person name="Nishi S."/>
            <person name="Hori S."/>
            <person name="Arai W."/>
            <person name="Tsubouchi T."/>
            <person name="Morono Y."/>
            <person name="Uchiyama I."/>
            <person name="Ito T."/>
            <person name="Fujiyama A."/>
            <person name="Inagaki F."/>
            <person name="Takami H."/>
        </authorList>
    </citation>
    <scope>NUCLEOTIDE SEQUENCE</scope>
    <source>
        <strain evidence="2">Expedition CK06-06</strain>
    </source>
</reference>
<sequence>TEIRIWKGEIPKLGIGLTEDLYVTVPRGQYSRLDAKMEIESEVLAPVLQGEARGNLQVTLAGEQLVQRPLVALRSVPEGNLWRQVTDHVRLLFR</sequence>
<dbReference type="Pfam" id="PF07943">
    <property type="entry name" value="PBP5_C"/>
    <property type="match status" value="1"/>
</dbReference>
<feature type="domain" description="Peptidase S11 D-Ala-D-Ala carboxypeptidase A C-terminal" evidence="1">
    <location>
        <begin position="1"/>
        <end position="78"/>
    </location>
</feature>